<keyword evidence="1" id="KW-0472">Membrane</keyword>
<gene>
    <name evidence="2" type="ORF">EHR01_10535</name>
</gene>
<name>A0ABY2NZZ6_9LEPT</name>
<proteinExistence type="predicted"/>
<keyword evidence="1" id="KW-0812">Transmembrane</keyword>
<dbReference type="RefSeq" id="WP_167482947.1">
    <property type="nucleotide sequence ID" value="NZ_RQHK01000011.1"/>
</dbReference>
<organism evidence="2 3">
    <name type="scientific">Leptospira mtsangambouensis</name>
    <dbReference type="NCBI Taxonomy" id="2484912"/>
    <lineage>
        <taxon>Bacteria</taxon>
        <taxon>Pseudomonadati</taxon>
        <taxon>Spirochaetota</taxon>
        <taxon>Spirochaetia</taxon>
        <taxon>Leptospirales</taxon>
        <taxon>Leptospiraceae</taxon>
        <taxon>Leptospira</taxon>
    </lineage>
</organism>
<feature type="transmembrane region" description="Helical" evidence="1">
    <location>
        <begin position="12"/>
        <end position="33"/>
    </location>
</feature>
<reference evidence="3" key="1">
    <citation type="journal article" date="2019" name="PLoS Negl. Trop. Dis.">
        <title>Revisiting the worldwide diversity of Leptospira species in the environment.</title>
        <authorList>
            <person name="Vincent A.T."/>
            <person name="Schiettekatte O."/>
            <person name="Bourhy P."/>
            <person name="Veyrier F.J."/>
            <person name="Picardeau M."/>
        </authorList>
    </citation>
    <scope>NUCLEOTIDE SEQUENCE [LARGE SCALE GENOMIC DNA]</scope>
    <source>
        <strain evidence="3">201601298</strain>
    </source>
</reference>
<evidence type="ECO:0000313" key="3">
    <source>
        <dbReference type="Proteomes" id="UP000297940"/>
    </source>
</evidence>
<dbReference type="Proteomes" id="UP000297940">
    <property type="component" value="Unassembled WGS sequence"/>
</dbReference>
<evidence type="ECO:0000256" key="1">
    <source>
        <dbReference type="SAM" id="Phobius"/>
    </source>
</evidence>
<sequence length="99" mass="11741">MKNWIYKKFFKSSFHTVYFILGDIIGLLGYILLSDYINENQFLSNSELITDLLQFPSFILSHFLFFYFSSLNQENKQITNKSIVLGVFTPMIFSVFYHI</sequence>
<evidence type="ECO:0000313" key="2">
    <source>
        <dbReference type="EMBL" id="TGM74389.1"/>
    </source>
</evidence>
<feature type="transmembrane region" description="Helical" evidence="1">
    <location>
        <begin position="82"/>
        <end position="98"/>
    </location>
</feature>
<keyword evidence="1" id="KW-1133">Transmembrane helix</keyword>
<comment type="caution">
    <text evidence="2">The sequence shown here is derived from an EMBL/GenBank/DDBJ whole genome shotgun (WGS) entry which is preliminary data.</text>
</comment>
<accession>A0ABY2NZZ6</accession>
<keyword evidence="3" id="KW-1185">Reference proteome</keyword>
<protein>
    <submittedName>
        <fullName evidence="2">Uncharacterized protein</fullName>
    </submittedName>
</protein>
<dbReference type="EMBL" id="RQHK01000011">
    <property type="protein sequence ID" value="TGM74389.1"/>
    <property type="molecule type" value="Genomic_DNA"/>
</dbReference>
<feature type="transmembrane region" description="Helical" evidence="1">
    <location>
        <begin position="53"/>
        <end position="70"/>
    </location>
</feature>